<feature type="domain" description="Isopropylmalate dehydrogenase-like" evidence="3">
    <location>
        <begin position="3"/>
        <end position="365"/>
    </location>
</feature>
<evidence type="ECO:0000259" key="3">
    <source>
        <dbReference type="SMART" id="SM01329"/>
    </source>
</evidence>
<dbReference type="SMART" id="SM01329">
    <property type="entry name" value="Iso_dh"/>
    <property type="match status" value="1"/>
</dbReference>
<keyword evidence="5" id="KW-1185">Reference proteome</keyword>
<dbReference type="InterPro" id="IPR024084">
    <property type="entry name" value="IsoPropMal-DH-like_dom"/>
</dbReference>
<reference evidence="4" key="1">
    <citation type="submission" date="2022-02" db="EMBL/GenBank/DDBJ databases">
        <title>Draft Genome Sequence of Bacillus vallismortis Strain BL01, Isolated from Artemisia lerchiana Web. Roots.</title>
        <authorList>
            <person name="Chebotar V.K."/>
            <person name="Gancheva M.S."/>
            <person name="Chizhevskaya E.P."/>
            <person name="Komarova O.V."/>
            <person name="Baganova M.E."/>
            <person name="Zaplatkin A.N."/>
            <person name="Pishchik V.N."/>
        </authorList>
    </citation>
    <scope>NUCLEOTIDE SEQUENCE</scope>
    <source>
        <strain evidence="4">BL01</strain>
    </source>
</reference>
<dbReference type="PANTHER" id="PTHR11835:SF34">
    <property type="entry name" value="ISOCITRATE DEHYDROGENASE [NAD] SUBUNIT ALPHA, MITOCHONDRIAL"/>
    <property type="match status" value="1"/>
</dbReference>
<organism evidence="4 5">
    <name type="scientific">Bacillus vallismortis</name>
    <dbReference type="NCBI Taxonomy" id="72361"/>
    <lineage>
        <taxon>Bacteria</taxon>
        <taxon>Bacillati</taxon>
        <taxon>Bacillota</taxon>
        <taxon>Bacilli</taxon>
        <taxon>Bacillales</taxon>
        <taxon>Bacillaceae</taxon>
        <taxon>Bacillus</taxon>
    </lineage>
</organism>
<evidence type="ECO:0000313" key="4">
    <source>
        <dbReference type="EMBL" id="USP96716.1"/>
    </source>
</evidence>
<dbReference type="PANTHER" id="PTHR11835">
    <property type="entry name" value="DECARBOXYLATING DEHYDROGENASES-ISOCITRATE, ISOPROPYLMALATE, TARTRATE"/>
    <property type="match status" value="1"/>
</dbReference>
<dbReference type="SUPFAM" id="SSF53659">
    <property type="entry name" value="Isocitrate/Isopropylmalate dehydrogenase-like"/>
    <property type="match status" value="1"/>
</dbReference>
<sequence>MAKITAAVLPGDGIGPEVIECSLPVFDRLGVDIDLKFGDIGWEFWKKEGDPVPQRTWDLIEKSDVTLLGAITSKPHAQGLKELDPSLQDQNLKYVSPVIQLRQKLNLFANVRPAYSLDHQQSKKFRMTVIRENTEGLYAGLDFSPIPKDLFDFIQANKNGLNNWQLDGEDDGGAAIRLITKNGLRRLLKFAFEWAKKYNYQRVTWSDKPNVMRQSGQFALTILEEVAKDYPEVDWEVQNVDATAMWMVKDPGHFGVIVSENQFGDILSDLGAGIMGGLGLAPSSNFGYENAYFEPVHGSAPKHAGKMKVNPMAQFLTISLLLEHCGYMEESMRIKTAVNKVLKEGKTLTYDLGGIASTKETANAIIQNC</sequence>
<name>A0ABY4Y2A3_BACVA</name>
<evidence type="ECO:0000256" key="2">
    <source>
        <dbReference type="ARBA" id="ARBA00023002"/>
    </source>
</evidence>
<comment type="similarity">
    <text evidence="1">Belongs to the isocitrate and isopropylmalate dehydrogenases family.</text>
</comment>
<dbReference type="Pfam" id="PF00180">
    <property type="entry name" value="Iso_dh"/>
    <property type="match status" value="1"/>
</dbReference>
<dbReference type="EMBL" id="CP092751">
    <property type="protein sequence ID" value="USP96716.1"/>
    <property type="molecule type" value="Genomic_DNA"/>
</dbReference>
<proteinExistence type="inferred from homology"/>
<dbReference type="Proteomes" id="UP001057348">
    <property type="component" value="Chromosome"/>
</dbReference>
<dbReference type="RefSeq" id="WP_087990855.1">
    <property type="nucleotide sequence ID" value="NZ_CP092751.1"/>
</dbReference>
<protein>
    <submittedName>
        <fullName evidence="4">Isocitrate/isopropylmalate family dehydrogenase</fullName>
    </submittedName>
</protein>
<accession>A0ABY4Y2A3</accession>
<keyword evidence="2" id="KW-0560">Oxidoreductase</keyword>
<gene>
    <name evidence="4" type="ORF">MKF32_06645</name>
</gene>
<evidence type="ECO:0000313" key="5">
    <source>
        <dbReference type="Proteomes" id="UP001057348"/>
    </source>
</evidence>
<dbReference type="Gene3D" id="3.40.718.10">
    <property type="entry name" value="Isopropylmalate Dehydrogenase"/>
    <property type="match status" value="1"/>
</dbReference>
<evidence type="ECO:0000256" key="1">
    <source>
        <dbReference type="ARBA" id="ARBA00007769"/>
    </source>
</evidence>